<sequence>MKKNIILTGSLAYDYIFDIPDSFSKYIQPDKIHKINISIVTDTHKKSFGGTAGNQAFHLARFGLNPTIITTVGNDFFDYKIFLKKNGVNTNSIEIIKNLPTAAGFVMTDVKDNQIWMFATGAMKEARRLSLKSIYASSGVEKLKLNSSRQARTITNSFVLISPTDLNAMINIVKESINLNVDFAFDPAFFIPHLPEKTLLEGVKNSIIIFGNDYEIAFIEKRLKKKITDIVSNRQVVIKTLGDQGSEIYYNGKWIKVGIYKTKTIDPTGAGDAYRAGFLYGFLNNQPLKTCGWMGAVTASFAVEVKGTMNLKFTKKEFLKRLRKLT</sequence>
<dbReference type="InterPro" id="IPR002173">
    <property type="entry name" value="Carboh/pur_kinase_PfkB_CS"/>
</dbReference>
<dbReference type="PANTHER" id="PTHR10584:SF166">
    <property type="entry name" value="RIBOKINASE"/>
    <property type="match status" value="1"/>
</dbReference>
<evidence type="ECO:0000313" key="5">
    <source>
        <dbReference type="Proteomes" id="UP000177913"/>
    </source>
</evidence>
<accession>A0A1F7GX93</accession>
<reference evidence="4 5" key="1">
    <citation type="journal article" date="2016" name="Nat. Commun.">
        <title>Thousands of microbial genomes shed light on interconnected biogeochemical processes in an aquifer system.</title>
        <authorList>
            <person name="Anantharaman K."/>
            <person name="Brown C.T."/>
            <person name="Hug L.A."/>
            <person name="Sharon I."/>
            <person name="Castelle C.J."/>
            <person name="Probst A.J."/>
            <person name="Thomas B.C."/>
            <person name="Singh A."/>
            <person name="Wilkins M.J."/>
            <person name="Karaoz U."/>
            <person name="Brodie E.L."/>
            <person name="Williams K.H."/>
            <person name="Hubbard S.S."/>
            <person name="Banfield J.F."/>
        </authorList>
    </citation>
    <scope>NUCLEOTIDE SEQUENCE [LARGE SCALE GENOMIC DNA]</scope>
</reference>
<keyword evidence="2" id="KW-0418">Kinase</keyword>
<dbReference type="Pfam" id="PF00294">
    <property type="entry name" value="PfkB"/>
    <property type="match status" value="1"/>
</dbReference>
<dbReference type="PANTHER" id="PTHR10584">
    <property type="entry name" value="SUGAR KINASE"/>
    <property type="match status" value="1"/>
</dbReference>
<dbReference type="SUPFAM" id="SSF53613">
    <property type="entry name" value="Ribokinase-like"/>
    <property type="match status" value="1"/>
</dbReference>
<dbReference type="PROSITE" id="PS00583">
    <property type="entry name" value="PFKB_KINASES_1"/>
    <property type="match status" value="1"/>
</dbReference>
<comment type="caution">
    <text evidence="4">The sequence shown here is derived from an EMBL/GenBank/DDBJ whole genome shotgun (WGS) entry which is preliminary data.</text>
</comment>
<name>A0A1F7GX93_9BACT</name>
<dbReference type="EMBL" id="MFZO01000046">
    <property type="protein sequence ID" value="OGK23541.1"/>
    <property type="molecule type" value="Genomic_DNA"/>
</dbReference>
<evidence type="ECO:0000313" key="4">
    <source>
        <dbReference type="EMBL" id="OGK23541.1"/>
    </source>
</evidence>
<dbReference type="PROSITE" id="PS00584">
    <property type="entry name" value="PFKB_KINASES_2"/>
    <property type="match status" value="1"/>
</dbReference>
<dbReference type="AlphaFoldDB" id="A0A1F7GX93"/>
<dbReference type="InterPro" id="IPR011611">
    <property type="entry name" value="PfkB_dom"/>
</dbReference>
<gene>
    <name evidence="4" type="ORF">A3C25_05625</name>
</gene>
<feature type="domain" description="Carbohydrate kinase PfkB" evidence="3">
    <location>
        <begin position="42"/>
        <end position="310"/>
    </location>
</feature>
<dbReference type="Proteomes" id="UP000177913">
    <property type="component" value="Unassembled WGS sequence"/>
</dbReference>
<evidence type="ECO:0000256" key="1">
    <source>
        <dbReference type="ARBA" id="ARBA00022679"/>
    </source>
</evidence>
<proteinExistence type="predicted"/>
<keyword evidence="1" id="KW-0808">Transferase</keyword>
<dbReference type="InterPro" id="IPR029056">
    <property type="entry name" value="Ribokinase-like"/>
</dbReference>
<dbReference type="Gene3D" id="3.40.1190.20">
    <property type="match status" value="1"/>
</dbReference>
<evidence type="ECO:0000259" key="3">
    <source>
        <dbReference type="Pfam" id="PF00294"/>
    </source>
</evidence>
<protein>
    <recommendedName>
        <fullName evidence="3">Carbohydrate kinase PfkB domain-containing protein</fullName>
    </recommendedName>
</protein>
<evidence type="ECO:0000256" key="2">
    <source>
        <dbReference type="ARBA" id="ARBA00022777"/>
    </source>
</evidence>
<organism evidence="4 5">
    <name type="scientific">Candidatus Roizmanbacteria bacterium RIFCSPHIGHO2_02_FULL_38_11</name>
    <dbReference type="NCBI Taxonomy" id="1802039"/>
    <lineage>
        <taxon>Bacteria</taxon>
        <taxon>Candidatus Roizmaniibacteriota</taxon>
    </lineage>
</organism>
<dbReference type="GO" id="GO:0016301">
    <property type="term" value="F:kinase activity"/>
    <property type="evidence" value="ECO:0007669"/>
    <property type="project" value="UniProtKB-KW"/>
</dbReference>